<dbReference type="SMART" id="SM00344">
    <property type="entry name" value="HTH_ASNC"/>
    <property type="match status" value="1"/>
</dbReference>
<dbReference type="FunFam" id="1.10.10.10:FF:000186">
    <property type="entry name" value="AsnC family transcriptional regulator"/>
    <property type="match status" value="1"/>
</dbReference>
<evidence type="ECO:0000313" key="5">
    <source>
        <dbReference type="EMBL" id="ODV53946.1"/>
    </source>
</evidence>
<dbReference type="OrthoDB" id="34294at2"/>
<keyword evidence="1" id="KW-0805">Transcription regulation</keyword>
<name>A0A1E4R0G1_9BACI</name>
<dbReference type="AlphaFoldDB" id="A0A1E4R0G1"/>
<dbReference type="InterPro" id="IPR036388">
    <property type="entry name" value="WH-like_DNA-bd_sf"/>
</dbReference>
<gene>
    <name evidence="5" type="ORF">BG258_17865</name>
</gene>
<dbReference type="Proteomes" id="UP000094784">
    <property type="component" value="Unassembled WGS sequence"/>
</dbReference>
<dbReference type="InterPro" id="IPR036390">
    <property type="entry name" value="WH_DNA-bd_sf"/>
</dbReference>
<dbReference type="GO" id="GO:0043200">
    <property type="term" value="P:response to amino acid"/>
    <property type="evidence" value="ECO:0007669"/>
    <property type="project" value="TreeGrafter"/>
</dbReference>
<sequence>MDFINETILKELKKDSRISMSELGRRVHLSAPAVRERVRHLEEQQIIRKYTLDINTKALGFPIEAIIEATIKNNRYADFKEHILTFTNVDFCYRISGETCFLLKAHFHSFPDVEQFIDELQLYAHTKSNFIFSDICEDL</sequence>
<dbReference type="EMBL" id="MECQ01000002">
    <property type="protein sequence ID" value="ODV53946.1"/>
    <property type="molecule type" value="Genomic_DNA"/>
</dbReference>
<reference evidence="5 6" key="1">
    <citation type="submission" date="2016-09" db="EMBL/GenBank/DDBJ databases">
        <title>Draft genome sequence of the soil isolate, Lysinibacillus fusiformis M5, a potential hypoxanthine producer.</title>
        <authorList>
            <person name="Gallegos-Monterrosa R."/>
            <person name="Maroti G."/>
            <person name="Balint B."/>
            <person name="Kovacs A.T."/>
        </authorList>
    </citation>
    <scope>NUCLEOTIDE SEQUENCE [LARGE SCALE GENOMIC DNA]</scope>
    <source>
        <strain evidence="5 6">M5</strain>
    </source>
</reference>
<keyword evidence="3" id="KW-0804">Transcription</keyword>
<organism evidence="5 6">
    <name type="scientific">Lysinibacillus fusiformis</name>
    <dbReference type="NCBI Taxonomy" id="28031"/>
    <lineage>
        <taxon>Bacteria</taxon>
        <taxon>Bacillati</taxon>
        <taxon>Bacillota</taxon>
        <taxon>Bacilli</taxon>
        <taxon>Bacillales</taxon>
        <taxon>Bacillaceae</taxon>
        <taxon>Lysinibacillus</taxon>
    </lineage>
</organism>
<evidence type="ECO:0000256" key="3">
    <source>
        <dbReference type="ARBA" id="ARBA00023163"/>
    </source>
</evidence>
<evidence type="ECO:0000313" key="6">
    <source>
        <dbReference type="Proteomes" id="UP000094784"/>
    </source>
</evidence>
<dbReference type="GO" id="GO:0005829">
    <property type="term" value="C:cytosol"/>
    <property type="evidence" value="ECO:0007669"/>
    <property type="project" value="TreeGrafter"/>
</dbReference>
<evidence type="ECO:0000256" key="1">
    <source>
        <dbReference type="ARBA" id="ARBA00023015"/>
    </source>
</evidence>
<dbReference type="Pfam" id="PF01037">
    <property type="entry name" value="AsnC_trans_reg"/>
    <property type="match status" value="1"/>
</dbReference>
<dbReference type="GO" id="GO:0043565">
    <property type="term" value="F:sequence-specific DNA binding"/>
    <property type="evidence" value="ECO:0007669"/>
    <property type="project" value="InterPro"/>
</dbReference>
<dbReference type="InterPro" id="IPR019887">
    <property type="entry name" value="Tscrpt_reg_AsnC/Lrp_C"/>
</dbReference>
<dbReference type="InterPro" id="IPR011008">
    <property type="entry name" value="Dimeric_a/b-barrel"/>
</dbReference>
<dbReference type="RefSeq" id="WP_069482998.1">
    <property type="nucleotide sequence ID" value="NZ_JACUVP010000001.1"/>
</dbReference>
<feature type="domain" description="HTH asnC-type" evidence="4">
    <location>
        <begin position="1"/>
        <end position="62"/>
    </location>
</feature>
<evidence type="ECO:0000256" key="2">
    <source>
        <dbReference type="ARBA" id="ARBA00023125"/>
    </source>
</evidence>
<dbReference type="SUPFAM" id="SSF54909">
    <property type="entry name" value="Dimeric alpha+beta barrel"/>
    <property type="match status" value="1"/>
</dbReference>
<dbReference type="InterPro" id="IPR019888">
    <property type="entry name" value="Tscrpt_reg_AsnC-like"/>
</dbReference>
<comment type="caution">
    <text evidence="5">The sequence shown here is derived from an EMBL/GenBank/DDBJ whole genome shotgun (WGS) entry which is preliminary data.</text>
</comment>
<dbReference type="Gene3D" id="3.30.70.920">
    <property type="match status" value="1"/>
</dbReference>
<proteinExistence type="predicted"/>
<dbReference type="SUPFAM" id="SSF46785">
    <property type="entry name" value="Winged helix' DNA-binding domain"/>
    <property type="match status" value="1"/>
</dbReference>
<dbReference type="PROSITE" id="PS50956">
    <property type="entry name" value="HTH_ASNC_2"/>
    <property type="match status" value="1"/>
</dbReference>
<dbReference type="PANTHER" id="PTHR30154">
    <property type="entry name" value="LEUCINE-RESPONSIVE REGULATORY PROTEIN"/>
    <property type="match status" value="1"/>
</dbReference>
<dbReference type="Pfam" id="PF13404">
    <property type="entry name" value="HTH_AsnC-type"/>
    <property type="match status" value="1"/>
</dbReference>
<evidence type="ECO:0000259" key="4">
    <source>
        <dbReference type="PROSITE" id="PS50956"/>
    </source>
</evidence>
<accession>A0A1E4R0G1</accession>
<dbReference type="Gene3D" id="1.10.10.10">
    <property type="entry name" value="Winged helix-like DNA-binding domain superfamily/Winged helix DNA-binding domain"/>
    <property type="match status" value="1"/>
</dbReference>
<dbReference type="PANTHER" id="PTHR30154:SF53">
    <property type="entry name" value="HTH-TYPE TRANSCRIPTIONAL REGULATOR LRPC"/>
    <property type="match status" value="1"/>
</dbReference>
<dbReference type="InterPro" id="IPR000485">
    <property type="entry name" value="AsnC-type_HTH_dom"/>
</dbReference>
<protein>
    <submittedName>
        <fullName evidence="5">AsnC family transcriptional regulator</fullName>
    </submittedName>
</protein>
<dbReference type="PRINTS" id="PR00033">
    <property type="entry name" value="HTHASNC"/>
</dbReference>
<keyword evidence="2" id="KW-0238">DNA-binding</keyword>